<keyword evidence="6" id="KW-1185">Reference proteome</keyword>
<dbReference type="Gene3D" id="3.30.70.100">
    <property type="match status" value="1"/>
</dbReference>
<dbReference type="RefSeq" id="WP_015232436.1">
    <property type="nucleotide sequence ID" value="NC_019791.1"/>
</dbReference>
<dbReference type="OrthoDB" id="6643at2157"/>
<dbReference type="PROSITE" id="PS51160">
    <property type="entry name" value="ACYLPHOSPHATASE_3"/>
    <property type="match status" value="1"/>
</dbReference>
<dbReference type="PROSITE" id="PS00151">
    <property type="entry name" value="ACYLPHOSPHATASE_2"/>
    <property type="match status" value="1"/>
</dbReference>
<dbReference type="KEGG" id="clg:Calag_0798"/>
<comment type="catalytic activity">
    <reaction evidence="1 2">
        <text>an acyl phosphate + H2O = a carboxylate + phosphate + H(+)</text>
        <dbReference type="Rhea" id="RHEA:14965"/>
        <dbReference type="ChEBI" id="CHEBI:15377"/>
        <dbReference type="ChEBI" id="CHEBI:15378"/>
        <dbReference type="ChEBI" id="CHEBI:29067"/>
        <dbReference type="ChEBI" id="CHEBI:43474"/>
        <dbReference type="ChEBI" id="CHEBI:59918"/>
        <dbReference type="EC" id="3.6.1.7"/>
    </reaction>
</comment>
<accession>L0AAU2</accession>
<evidence type="ECO:0000313" key="5">
    <source>
        <dbReference type="EMBL" id="AFZ70539.1"/>
    </source>
</evidence>
<name>L0AAU2_CALLD</name>
<dbReference type="PROSITE" id="PS00150">
    <property type="entry name" value="ACYLPHOSPHATASE_1"/>
    <property type="match status" value="1"/>
</dbReference>
<evidence type="ECO:0000256" key="3">
    <source>
        <dbReference type="RuleBase" id="RU004168"/>
    </source>
</evidence>
<dbReference type="PANTHER" id="PTHR47268">
    <property type="entry name" value="ACYLPHOSPHATASE"/>
    <property type="match status" value="1"/>
</dbReference>
<dbReference type="InterPro" id="IPR036046">
    <property type="entry name" value="Acylphosphatase-like_dom_sf"/>
</dbReference>
<evidence type="ECO:0000256" key="2">
    <source>
        <dbReference type="RuleBase" id="RU000553"/>
    </source>
</evidence>
<dbReference type="eggNOG" id="arCOG01674">
    <property type="taxonomic scope" value="Archaea"/>
</dbReference>
<organism evidence="5 6">
    <name type="scientific">Caldisphaera lagunensis (strain DSM 15908 / JCM 11604 / ANMR 0165 / IC-154)</name>
    <dbReference type="NCBI Taxonomy" id="1056495"/>
    <lineage>
        <taxon>Archaea</taxon>
        <taxon>Thermoproteota</taxon>
        <taxon>Thermoprotei</taxon>
        <taxon>Acidilobales</taxon>
        <taxon>Caldisphaeraceae</taxon>
        <taxon>Caldisphaera</taxon>
    </lineage>
</organism>
<dbReference type="InterPro" id="IPR017968">
    <property type="entry name" value="Acylphosphatase_CS"/>
</dbReference>
<feature type="active site" evidence="1">
    <location>
        <position position="19"/>
    </location>
</feature>
<dbReference type="Proteomes" id="UP000010469">
    <property type="component" value="Chromosome"/>
</dbReference>
<dbReference type="InterPro" id="IPR020456">
    <property type="entry name" value="Acylphosphatase"/>
</dbReference>
<reference evidence="6" key="1">
    <citation type="submission" date="2012-03" db="EMBL/GenBank/DDBJ databases">
        <title>Complete genome of Caldisphaera lagunensis DSM 15908.</title>
        <authorList>
            <person name="Lucas S."/>
            <person name="Copeland A."/>
            <person name="Lapidus A."/>
            <person name="Glavina del Rio T."/>
            <person name="Dalin E."/>
            <person name="Tice H."/>
            <person name="Bruce D."/>
            <person name="Goodwin L."/>
            <person name="Pitluck S."/>
            <person name="Peters L."/>
            <person name="Mikhailova N."/>
            <person name="Teshima H."/>
            <person name="Kyrpides N."/>
            <person name="Mavromatis K."/>
            <person name="Ivanova N."/>
            <person name="Brettin T."/>
            <person name="Detter J.C."/>
            <person name="Han C."/>
            <person name="Larimer F."/>
            <person name="Land M."/>
            <person name="Hauser L."/>
            <person name="Markowitz V."/>
            <person name="Cheng J.-F."/>
            <person name="Hugenholtz P."/>
            <person name="Woyke T."/>
            <person name="Wu D."/>
            <person name="Spring S."/>
            <person name="Schroeder M."/>
            <person name="Brambilla E."/>
            <person name="Klenk H.-P."/>
            <person name="Eisen J.A."/>
        </authorList>
    </citation>
    <scope>NUCLEOTIDE SEQUENCE [LARGE SCALE GENOMIC DNA]</scope>
    <source>
        <strain evidence="6">DSM 15908 / JCM 11604 / IC-154</strain>
    </source>
</reference>
<dbReference type="FunCoup" id="L0AAU2">
    <property type="interactions" value="37"/>
</dbReference>
<feature type="active site" evidence="1">
    <location>
        <position position="37"/>
    </location>
</feature>
<evidence type="ECO:0000259" key="4">
    <source>
        <dbReference type="PROSITE" id="PS51160"/>
    </source>
</evidence>
<dbReference type="EC" id="3.6.1.7" evidence="1 2"/>
<evidence type="ECO:0000256" key="1">
    <source>
        <dbReference type="PROSITE-ProRule" id="PRU00520"/>
    </source>
</evidence>
<evidence type="ECO:0000313" key="6">
    <source>
        <dbReference type="Proteomes" id="UP000010469"/>
    </source>
</evidence>
<dbReference type="Pfam" id="PF00708">
    <property type="entry name" value="Acylphosphatase"/>
    <property type="match status" value="1"/>
</dbReference>
<sequence length="87" mass="10008">MEICLKILVNGHVQGVGFRHFIWSNAKKLNLKGYAKNLPDGRVEVVASGLNDSINKLIDIIKNSYFDIEDIKVEQLYNCSFDDFRKF</sequence>
<protein>
    <recommendedName>
        <fullName evidence="1 2">Acylphosphatase</fullName>
        <ecNumber evidence="1 2">3.6.1.7</ecNumber>
    </recommendedName>
</protein>
<proteinExistence type="inferred from homology"/>
<comment type="similarity">
    <text evidence="3">Belongs to the acylphosphatase family.</text>
</comment>
<dbReference type="InterPro" id="IPR001792">
    <property type="entry name" value="Acylphosphatase-like_dom"/>
</dbReference>
<dbReference type="SUPFAM" id="SSF54975">
    <property type="entry name" value="Acylphosphatase/BLUF domain-like"/>
    <property type="match status" value="1"/>
</dbReference>
<dbReference type="HOGENOM" id="CLU_141932_1_1_2"/>
<dbReference type="GO" id="GO:0003998">
    <property type="term" value="F:acylphosphatase activity"/>
    <property type="evidence" value="ECO:0007669"/>
    <property type="project" value="UniProtKB-EC"/>
</dbReference>
<dbReference type="GeneID" id="14212058"/>
<keyword evidence="1 2" id="KW-0378">Hydrolase</keyword>
<dbReference type="PANTHER" id="PTHR47268:SF4">
    <property type="entry name" value="ACYLPHOSPHATASE"/>
    <property type="match status" value="1"/>
</dbReference>
<dbReference type="InParanoid" id="L0AAU2"/>
<dbReference type="EMBL" id="CP003378">
    <property type="protein sequence ID" value="AFZ70539.1"/>
    <property type="molecule type" value="Genomic_DNA"/>
</dbReference>
<dbReference type="AlphaFoldDB" id="L0AAU2"/>
<dbReference type="STRING" id="1056495.Calag_0798"/>
<gene>
    <name evidence="5" type="ordered locus">Calag_0798</name>
</gene>
<feature type="domain" description="Acylphosphatase-like" evidence="4">
    <location>
        <begin position="4"/>
        <end position="87"/>
    </location>
</feature>